<dbReference type="InterPro" id="IPR052175">
    <property type="entry name" value="ComplexI-like_HydComp"/>
</dbReference>
<evidence type="ECO:0000256" key="7">
    <source>
        <dbReference type="RuleBase" id="RU000320"/>
    </source>
</evidence>
<evidence type="ECO:0000256" key="5">
    <source>
        <dbReference type="ARBA" id="ARBA00023002"/>
    </source>
</evidence>
<feature type="transmembrane region" description="Helical" evidence="8">
    <location>
        <begin position="71"/>
        <end position="92"/>
    </location>
</feature>
<keyword evidence="4 8" id="KW-1133">Transmembrane helix</keyword>
<evidence type="ECO:0000313" key="11">
    <source>
        <dbReference type="Proteomes" id="UP000823860"/>
    </source>
</evidence>
<evidence type="ECO:0000256" key="3">
    <source>
        <dbReference type="ARBA" id="ARBA00022692"/>
    </source>
</evidence>
<keyword evidence="3 7" id="KW-0812">Transmembrane</keyword>
<comment type="caution">
    <text evidence="10">The sequence shown here is derived from an EMBL/GenBank/DDBJ whole genome shotgun (WGS) entry which is preliminary data.</text>
</comment>
<dbReference type="AlphaFoldDB" id="A0A9D2HUF8"/>
<dbReference type="GO" id="GO:0005886">
    <property type="term" value="C:plasma membrane"/>
    <property type="evidence" value="ECO:0007669"/>
    <property type="project" value="UniProtKB-SubCell"/>
</dbReference>
<dbReference type="EMBL" id="DWZE01000100">
    <property type="protein sequence ID" value="HJA84022.1"/>
    <property type="molecule type" value="Genomic_DNA"/>
</dbReference>
<name>A0A9D2HUF8_9BACE</name>
<evidence type="ECO:0000259" key="9">
    <source>
        <dbReference type="Pfam" id="PF00361"/>
    </source>
</evidence>
<reference evidence="10" key="1">
    <citation type="journal article" date="2021" name="PeerJ">
        <title>Extensive microbial diversity within the chicken gut microbiome revealed by metagenomics and culture.</title>
        <authorList>
            <person name="Gilroy R."/>
            <person name="Ravi A."/>
            <person name="Getino M."/>
            <person name="Pursley I."/>
            <person name="Horton D.L."/>
            <person name="Alikhan N.F."/>
            <person name="Baker D."/>
            <person name="Gharbi K."/>
            <person name="Hall N."/>
            <person name="Watson M."/>
            <person name="Adriaenssens E.M."/>
            <person name="Foster-Nyarko E."/>
            <person name="Jarju S."/>
            <person name="Secka A."/>
            <person name="Antonio M."/>
            <person name="Oren A."/>
            <person name="Chaudhuri R.R."/>
            <person name="La Ragione R."/>
            <person name="Hildebrand F."/>
            <person name="Pallen M.J."/>
        </authorList>
    </citation>
    <scope>NUCLEOTIDE SEQUENCE</scope>
    <source>
        <strain evidence="10">ChiHecec1B25-7008</strain>
    </source>
</reference>
<evidence type="ECO:0000313" key="10">
    <source>
        <dbReference type="EMBL" id="HJA84022.1"/>
    </source>
</evidence>
<dbReference type="PANTHER" id="PTHR42682">
    <property type="entry name" value="HYDROGENASE-4 COMPONENT F"/>
    <property type="match status" value="1"/>
</dbReference>
<evidence type="ECO:0000256" key="6">
    <source>
        <dbReference type="ARBA" id="ARBA00023136"/>
    </source>
</evidence>
<feature type="transmembrane region" description="Helical" evidence="8">
    <location>
        <begin position="127"/>
        <end position="145"/>
    </location>
</feature>
<evidence type="ECO:0000256" key="4">
    <source>
        <dbReference type="ARBA" id="ARBA00022989"/>
    </source>
</evidence>
<dbReference type="Pfam" id="PF00361">
    <property type="entry name" value="Proton_antipo_M"/>
    <property type="match status" value="1"/>
</dbReference>
<dbReference type="PANTHER" id="PTHR42682:SF4">
    <property type="entry name" value="NADH-UBIQUINONE_PLASTOQUINONE"/>
    <property type="match status" value="1"/>
</dbReference>
<feature type="transmembrane region" description="Helical" evidence="8">
    <location>
        <begin position="29"/>
        <end position="51"/>
    </location>
</feature>
<keyword evidence="5" id="KW-0560">Oxidoreductase</keyword>
<accession>A0A9D2HUF8</accession>
<evidence type="ECO:0000256" key="1">
    <source>
        <dbReference type="ARBA" id="ARBA00004651"/>
    </source>
</evidence>
<reference evidence="10" key="2">
    <citation type="submission" date="2021-04" db="EMBL/GenBank/DDBJ databases">
        <authorList>
            <person name="Gilroy R."/>
        </authorList>
    </citation>
    <scope>NUCLEOTIDE SEQUENCE</scope>
    <source>
        <strain evidence="10">ChiHecec1B25-7008</strain>
    </source>
</reference>
<organism evidence="10 11">
    <name type="scientific">Candidatus Bacteroides intestinavium</name>
    <dbReference type="NCBI Taxonomy" id="2838469"/>
    <lineage>
        <taxon>Bacteria</taxon>
        <taxon>Pseudomonadati</taxon>
        <taxon>Bacteroidota</taxon>
        <taxon>Bacteroidia</taxon>
        <taxon>Bacteroidales</taxon>
        <taxon>Bacteroidaceae</taxon>
        <taxon>Bacteroides</taxon>
    </lineage>
</organism>
<dbReference type="InterPro" id="IPR001750">
    <property type="entry name" value="ND/Mrp_TM"/>
</dbReference>
<feature type="transmembrane region" description="Helical" evidence="8">
    <location>
        <begin position="157"/>
        <end position="178"/>
    </location>
</feature>
<evidence type="ECO:0000256" key="8">
    <source>
        <dbReference type="SAM" id="Phobius"/>
    </source>
</evidence>
<feature type="transmembrane region" description="Helical" evidence="8">
    <location>
        <begin position="6"/>
        <end position="22"/>
    </location>
</feature>
<feature type="domain" description="NADH:quinone oxidoreductase/Mrp antiporter transmembrane" evidence="9">
    <location>
        <begin position="121"/>
        <end position="185"/>
    </location>
</feature>
<keyword evidence="6 8" id="KW-0472">Membrane</keyword>
<keyword evidence="2" id="KW-1003">Cell membrane</keyword>
<dbReference type="GO" id="GO:0016491">
    <property type="term" value="F:oxidoreductase activity"/>
    <property type="evidence" value="ECO:0007669"/>
    <property type="project" value="UniProtKB-KW"/>
</dbReference>
<evidence type="ECO:0000256" key="2">
    <source>
        <dbReference type="ARBA" id="ARBA00022475"/>
    </source>
</evidence>
<gene>
    <name evidence="10" type="ORF">H9785_08655</name>
</gene>
<dbReference type="Proteomes" id="UP000823860">
    <property type="component" value="Unassembled WGS sequence"/>
</dbReference>
<proteinExistence type="predicted"/>
<comment type="subcellular location">
    <subcellularLocation>
        <location evidence="1">Cell membrane</location>
        <topology evidence="1">Multi-pass membrane protein</topology>
    </subcellularLocation>
    <subcellularLocation>
        <location evidence="7">Membrane</location>
        <topology evidence="7">Multi-pass membrane protein</topology>
    </subcellularLocation>
</comment>
<protein>
    <recommendedName>
        <fullName evidence="9">NADH:quinone oxidoreductase/Mrp antiporter transmembrane domain-containing protein</fullName>
    </recommendedName>
</protein>
<feature type="transmembrane region" description="Helical" evidence="8">
    <location>
        <begin position="104"/>
        <end position="121"/>
    </location>
</feature>
<sequence>MLLISILLPVLGAVALFIWRPRDVRACHALTMTATLATSACVAWCVLTPGAHPITLLELSRMLTVSFKLDGLGRVFGGLVAFLWPLSTLYAFEYMAHEGGENHFFGFYLLSYAVTLGIAFAEDLMTLYIFYELLTLATLFLVMHGMKPQAVYAGRKYVYYSLGGAAMAFLALATVMHFTGNSNFVAGGIPALKKDAGSLAFIYKIREIRVIRA</sequence>